<protein>
    <submittedName>
        <fullName evidence="1">Uncharacterized protein</fullName>
    </submittedName>
</protein>
<dbReference type="AlphaFoldDB" id="A0A0G4GY23"/>
<dbReference type="Pfam" id="PF13289">
    <property type="entry name" value="SIR2_2"/>
    <property type="match status" value="1"/>
</dbReference>
<proteinExistence type="predicted"/>
<sequence>MPQLEVPSQLVEEINRGNCVAFLGAGFSAAQGLPNWKALLQQCLSRQQSVQTAAGNASQSDQALLLHVQSMLDKDQLSQQELWECAQALEKAAGREAFLDSIRESLEVSDLKEPMKKRLELINTIPFCAILTTNFDSILPGHCFMDSEFQPASILRTDWASVERNVWNNLLGLHRGRNESVHHAHTLKLHGDIKSKKEVVITREDYRKKIHETPGYLSFLTSLFATKTILYMGFSFSDQYINDIRGEVLSMLRYNRESLRETPLAYAIMDNVPLARQEVMNFDVRDPKDWGLFEDWLLAVHKHTSPVPLLAKMLRGKRVFWVHTKESNQTYHAILQKAKTYPLDGQGPGQSQRSMENFALMACVNKNGEKAVQDCLDEVEKLWAIEPPRPNECTTVVISMFGQHYKMARRLLEGLQKLVAPHIEVPVLVTSGVSRCVPQALLFRLCVF</sequence>
<organism evidence="1">
    <name type="scientific">Chromera velia CCMP2878</name>
    <dbReference type="NCBI Taxonomy" id="1169474"/>
    <lineage>
        <taxon>Eukaryota</taxon>
        <taxon>Sar</taxon>
        <taxon>Alveolata</taxon>
        <taxon>Colpodellida</taxon>
        <taxon>Chromeraceae</taxon>
        <taxon>Chromera</taxon>
    </lineage>
</organism>
<dbReference type="InterPro" id="IPR029035">
    <property type="entry name" value="DHS-like_NAD/FAD-binding_dom"/>
</dbReference>
<dbReference type="VEuPathDB" id="CryptoDB:Cvel_775"/>
<name>A0A0G4GY23_9ALVE</name>
<evidence type="ECO:0000313" key="1">
    <source>
        <dbReference type="EMBL" id="CEM35786.1"/>
    </source>
</evidence>
<dbReference type="SUPFAM" id="SSF52467">
    <property type="entry name" value="DHS-like NAD/FAD-binding domain"/>
    <property type="match status" value="1"/>
</dbReference>
<gene>
    <name evidence="1" type="ORF">Cvel_775</name>
</gene>
<reference evidence="1" key="1">
    <citation type="submission" date="2014-11" db="EMBL/GenBank/DDBJ databases">
        <authorList>
            <person name="Otto D Thomas"/>
            <person name="Naeem Raeece"/>
        </authorList>
    </citation>
    <scope>NUCLEOTIDE SEQUENCE</scope>
</reference>
<dbReference type="EMBL" id="CDMZ01001658">
    <property type="protein sequence ID" value="CEM35786.1"/>
    <property type="molecule type" value="Genomic_DNA"/>
</dbReference>
<accession>A0A0G4GY23</accession>